<evidence type="ECO:0000256" key="2">
    <source>
        <dbReference type="ARBA" id="ARBA00006480"/>
    </source>
</evidence>
<dbReference type="PROSITE" id="PS50188">
    <property type="entry name" value="B302_SPRY"/>
    <property type="match status" value="1"/>
</dbReference>
<dbReference type="OrthoDB" id="9903688at2759"/>
<comment type="similarity">
    <text evidence="2">Belongs to the SNTX/VTX toxin family.</text>
</comment>
<keyword evidence="4" id="KW-0800">Toxin</keyword>
<dbReference type="RefSeq" id="XP_028263754.1">
    <property type="nucleotide sequence ID" value="XM_028407953.1"/>
</dbReference>
<evidence type="ECO:0000259" key="10">
    <source>
        <dbReference type="PROSITE" id="PS50188"/>
    </source>
</evidence>
<dbReference type="InterPro" id="IPR043136">
    <property type="entry name" value="B30.2/SPRY_sf"/>
</dbReference>
<evidence type="ECO:0000256" key="9">
    <source>
        <dbReference type="ARBA" id="ARBA00022852"/>
    </source>
</evidence>
<organism evidence="11 12">
    <name type="scientific">Parambassis ranga</name>
    <name type="common">Indian glassy fish</name>
    <dbReference type="NCBI Taxonomy" id="210632"/>
    <lineage>
        <taxon>Eukaryota</taxon>
        <taxon>Metazoa</taxon>
        <taxon>Chordata</taxon>
        <taxon>Craniata</taxon>
        <taxon>Vertebrata</taxon>
        <taxon>Euteleostomi</taxon>
        <taxon>Actinopterygii</taxon>
        <taxon>Neopterygii</taxon>
        <taxon>Teleostei</taxon>
        <taxon>Neoteleostei</taxon>
        <taxon>Acanthomorphata</taxon>
        <taxon>Ovalentaria</taxon>
        <taxon>Ambassidae</taxon>
        <taxon>Parambassis</taxon>
    </lineage>
</organism>
<evidence type="ECO:0000313" key="11">
    <source>
        <dbReference type="Proteomes" id="UP000515145"/>
    </source>
</evidence>
<evidence type="ECO:0000256" key="5">
    <source>
        <dbReference type="ARBA" id="ARBA00022723"/>
    </source>
</evidence>
<dbReference type="InterPro" id="IPR013320">
    <property type="entry name" value="ConA-like_dom_sf"/>
</dbReference>
<evidence type="ECO:0000256" key="3">
    <source>
        <dbReference type="ARBA" id="ARBA00022525"/>
    </source>
</evidence>
<evidence type="ECO:0000256" key="7">
    <source>
        <dbReference type="ARBA" id="ARBA00022771"/>
    </source>
</evidence>
<evidence type="ECO:0000313" key="12">
    <source>
        <dbReference type="RefSeq" id="XP_028263754.1"/>
    </source>
</evidence>
<dbReference type="CDD" id="cd16040">
    <property type="entry name" value="SPRY_PRY_SNTX"/>
    <property type="match status" value="1"/>
</dbReference>
<dbReference type="PRINTS" id="PR01407">
    <property type="entry name" value="BUTYPHLNCDUF"/>
</dbReference>
<accession>A0A6P7IS89</accession>
<dbReference type="Gene3D" id="2.60.120.920">
    <property type="match status" value="1"/>
</dbReference>
<dbReference type="GO" id="GO:0005737">
    <property type="term" value="C:cytoplasm"/>
    <property type="evidence" value="ECO:0007669"/>
    <property type="project" value="UniProtKB-ARBA"/>
</dbReference>
<keyword evidence="7" id="KW-0863">Zinc-finger</keyword>
<dbReference type="InterPro" id="IPR003877">
    <property type="entry name" value="SPRY_dom"/>
</dbReference>
<dbReference type="GO" id="GO:0005576">
    <property type="term" value="C:extracellular region"/>
    <property type="evidence" value="ECO:0007669"/>
    <property type="project" value="UniProtKB-SubCell"/>
</dbReference>
<comment type="subcellular location">
    <subcellularLocation>
        <location evidence="1">Secreted</location>
    </subcellularLocation>
</comment>
<dbReference type="InterPro" id="IPR001870">
    <property type="entry name" value="B30.2/SPRY"/>
</dbReference>
<reference evidence="12" key="1">
    <citation type="submission" date="2025-08" db="UniProtKB">
        <authorList>
            <consortium name="RefSeq"/>
        </authorList>
    </citation>
    <scope>IDENTIFICATION</scope>
</reference>
<dbReference type="GeneID" id="114437324"/>
<dbReference type="GO" id="GO:0031640">
    <property type="term" value="P:killing of cells of another organism"/>
    <property type="evidence" value="ECO:0007669"/>
    <property type="project" value="UniProtKB-KW"/>
</dbReference>
<dbReference type="Proteomes" id="UP000515145">
    <property type="component" value="Chromosome 6"/>
</dbReference>
<keyword evidence="3" id="KW-0964">Secreted</keyword>
<gene>
    <name evidence="12" type="primary">LOC114437324</name>
</gene>
<dbReference type="InterPro" id="IPR006574">
    <property type="entry name" value="PRY"/>
</dbReference>
<dbReference type="SMART" id="SM00589">
    <property type="entry name" value="PRY"/>
    <property type="match status" value="1"/>
</dbReference>
<dbReference type="Pfam" id="PF18078">
    <property type="entry name" value="Thioredoxin_11"/>
    <property type="match status" value="1"/>
</dbReference>
<dbReference type="InterPro" id="IPR051051">
    <property type="entry name" value="E3_ubiq-ligase_TRIM/RNF"/>
</dbReference>
<sequence>MEEVVSRMTNDAEEFGNLAKALKKSSRFRFLSALLPDKDQKGAAIYHYKGGSLQQGKFSKPEIRDVKTVTNRRDLLWYATDLTLDPDTANGYLGLTEENKKATCESWLTYPDHPERFDARPQVLCKEGLTGKHYWEVVWNNGSKDGVGVAVAYAGIGRKGNSRDTTFGYNSQSWYFGECGGHNAWHDYKEVWKAPIPPTGCNKVGVYLDWPAGTLSFYSVSSDTLRHLYTFQATFTEPLFPGLWIYNYYSYATLSPIV</sequence>
<keyword evidence="9" id="KW-0204">Cytolysis</keyword>
<evidence type="ECO:0000256" key="8">
    <source>
        <dbReference type="ARBA" id="ARBA00022833"/>
    </source>
</evidence>
<dbReference type="Pfam" id="PF13765">
    <property type="entry name" value="PRY"/>
    <property type="match status" value="1"/>
</dbReference>
<proteinExistence type="inferred from homology"/>
<dbReference type="InterPro" id="IPR040581">
    <property type="entry name" value="Thioredoxin_11"/>
</dbReference>
<keyword evidence="8" id="KW-0862">Zinc</keyword>
<dbReference type="InParanoid" id="A0A6P7IS89"/>
<keyword evidence="5" id="KW-0479">Metal-binding</keyword>
<feature type="domain" description="B30.2/SPRY" evidence="10">
    <location>
        <begin position="62"/>
        <end position="258"/>
    </location>
</feature>
<keyword evidence="11" id="KW-1185">Reference proteome</keyword>
<dbReference type="SUPFAM" id="SSF49899">
    <property type="entry name" value="Concanavalin A-like lectins/glucanases"/>
    <property type="match status" value="1"/>
</dbReference>
<dbReference type="SMART" id="SM00449">
    <property type="entry name" value="SPRY"/>
    <property type="match status" value="1"/>
</dbReference>
<dbReference type="InterPro" id="IPR003879">
    <property type="entry name" value="Butyrophylin_SPRY"/>
</dbReference>
<dbReference type="AlphaFoldDB" id="A0A6P7IS89"/>
<dbReference type="GO" id="GO:0090729">
    <property type="term" value="F:toxin activity"/>
    <property type="evidence" value="ECO:0007669"/>
    <property type="project" value="UniProtKB-KW"/>
</dbReference>
<name>A0A6P7IS89_9TELE</name>
<evidence type="ECO:0000256" key="6">
    <source>
        <dbReference type="ARBA" id="ARBA00022735"/>
    </source>
</evidence>
<dbReference type="Pfam" id="PF00622">
    <property type="entry name" value="SPRY"/>
    <property type="match status" value="1"/>
</dbReference>
<dbReference type="GO" id="GO:0008270">
    <property type="term" value="F:zinc ion binding"/>
    <property type="evidence" value="ECO:0007669"/>
    <property type="project" value="UniProtKB-KW"/>
</dbReference>
<evidence type="ECO:0000256" key="1">
    <source>
        <dbReference type="ARBA" id="ARBA00004613"/>
    </source>
</evidence>
<protein>
    <submittedName>
        <fullName evidence="12">Neoverrucotoxin subunit alpha-like</fullName>
    </submittedName>
</protein>
<dbReference type="PANTHER" id="PTHR25465">
    <property type="entry name" value="B-BOX DOMAIN CONTAINING"/>
    <property type="match status" value="1"/>
</dbReference>
<keyword evidence="6" id="KW-0354">Hemolysis</keyword>
<evidence type="ECO:0000256" key="4">
    <source>
        <dbReference type="ARBA" id="ARBA00022656"/>
    </source>
</evidence>
<dbReference type="PANTHER" id="PTHR25465:SF14">
    <property type="entry name" value="E3 UBIQUITIN-PROTEIN LIGASE TRIM65"/>
    <property type="match status" value="1"/>
</dbReference>